<reference evidence="3" key="1">
    <citation type="journal article" date="2012" name="Science">
        <title>The Paleozoic origin of enzymatic lignin decomposition reconstructed from 31 fungal genomes.</title>
        <authorList>
            <person name="Floudas D."/>
            <person name="Binder M."/>
            <person name="Riley R."/>
            <person name="Barry K."/>
            <person name="Blanchette R.A."/>
            <person name="Henrissat B."/>
            <person name="Martinez A.T."/>
            <person name="Otillar R."/>
            <person name="Spatafora J.W."/>
            <person name="Yadav J.S."/>
            <person name="Aerts A."/>
            <person name="Benoit I."/>
            <person name="Boyd A."/>
            <person name="Carlson A."/>
            <person name="Copeland A."/>
            <person name="Coutinho P.M."/>
            <person name="de Vries R.P."/>
            <person name="Ferreira P."/>
            <person name="Findley K."/>
            <person name="Foster B."/>
            <person name="Gaskell J."/>
            <person name="Glotzer D."/>
            <person name="Gorecki P."/>
            <person name="Heitman J."/>
            <person name="Hesse C."/>
            <person name="Hori C."/>
            <person name="Igarashi K."/>
            <person name="Jurgens J.A."/>
            <person name="Kallen N."/>
            <person name="Kersten P."/>
            <person name="Kohler A."/>
            <person name="Kuees U."/>
            <person name="Kumar T.K.A."/>
            <person name="Kuo A."/>
            <person name="LaButti K."/>
            <person name="Larrondo L.F."/>
            <person name="Lindquist E."/>
            <person name="Ling A."/>
            <person name="Lombard V."/>
            <person name="Lucas S."/>
            <person name="Lundell T."/>
            <person name="Martin R."/>
            <person name="McLaughlin D.J."/>
            <person name="Morgenstern I."/>
            <person name="Morin E."/>
            <person name="Murat C."/>
            <person name="Nagy L.G."/>
            <person name="Nolan M."/>
            <person name="Ohm R.A."/>
            <person name="Patyshakuliyeva A."/>
            <person name="Rokas A."/>
            <person name="Ruiz-Duenas F.J."/>
            <person name="Sabat G."/>
            <person name="Salamov A."/>
            <person name="Samejima M."/>
            <person name="Schmutz J."/>
            <person name="Slot J.C."/>
            <person name="St John F."/>
            <person name="Stenlid J."/>
            <person name="Sun H."/>
            <person name="Sun S."/>
            <person name="Syed K."/>
            <person name="Tsang A."/>
            <person name="Wiebenga A."/>
            <person name="Young D."/>
            <person name="Pisabarro A."/>
            <person name="Eastwood D.C."/>
            <person name="Martin F."/>
            <person name="Cullen D."/>
            <person name="Grigoriev I.V."/>
            <person name="Hibbett D.S."/>
        </authorList>
    </citation>
    <scope>NUCLEOTIDE SEQUENCE [LARGE SCALE GENOMIC DNA]</scope>
    <source>
        <strain evidence="3">RWD-64-598 SS2</strain>
    </source>
</reference>
<accession>A0A5M3MII7</accession>
<dbReference type="PANTHER" id="PTHR10622">
    <property type="entry name" value="HET DOMAIN-CONTAINING PROTEIN"/>
    <property type="match status" value="1"/>
</dbReference>
<dbReference type="EMBL" id="JH711581">
    <property type="protein sequence ID" value="EIW79058.1"/>
    <property type="molecule type" value="Genomic_DNA"/>
</dbReference>
<dbReference type="OMA" id="NIAGDEW"/>
<feature type="domain" description="Heterokaryon incompatibility" evidence="1">
    <location>
        <begin position="10"/>
        <end position="96"/>
    </location>
</feature>
<proteinExistence type="predicted"/>
<protein>
    <submittedName>
        <fullName evidence="2">HET-domain-containing protein</fullName>
    </submittedName>
</protein>
<sequence length="236" mass="26766">MNAVKKIVKYAILSHRWSDDELSFQDFGQERSLQSTGWAKIVSFCTEAARQGMCFAWIDTCCIDKTSSAELDESIRSMFKWYQSAATCIIHLDQTTTLENIAGDEWFRRGWTLQELLAPGSKKIQIFNRHWHCIASHSENDGQSSSSKALNIVSRVTGIPGHDLRRFRPSPREVDQRMTWAANREVTREEDSAYLLMGIFDVSISIAYGEGLDRAFYRLIEAIMAAGADPSVLNWG</sequence>
<evidence type="ECO:0000313" key="3">
    <source>
        <dbReference type="Proteomes" id="UP000053558"/>
    </source>
</evidence>
<dbReference type="KEGG" id="cput:CONPUDRAFT_59530"/>
<dbReference type="Pfam" id="PF06985">
    <property type="entry name" value="HET"/>
    <property type="match status" value="1"/>
</dbReference>
<dbReference type="AlphaFoldDB" id="A0A5M3MII7"/>
<comment type="caution">
    <text evidence="2">The sequence shown here is derived from an EMBL/GenBank/DDBJ whole genome shotgun (WGS) entry which is preliminary data.</text>
</comment>
<name>A0A5M3MII7_CONPW</name>
<evidence type="ECO:0000259" key="1">
    <source>
        <dbReference type="Pfam" id="PF06985"/>
    </source>
</evidence>
<dbReference type="InterPro" id="IPR010730">
    <property type="entry name" value="HET"/>
</dbReference>
<dbReference type="Proteomes" id="UP000053558">
    <property type="component" value="Unassembled WGS sequence"/>
</dbReference>
<dbReference type="GeneID" id="19208043"/>
<dbReference type="OrthoDB" id="674604at2759"/>
<evidence type="ECO:0000313" key="2">
    <source>
        <dbReference type="EMBL" id="EIW79058.1"/>
    </source>
</evidence>
<keyword evidence="3" id="KW-1185">Reference proteome</keyword>
<organism evidence="2 3">
    <name type="scientific">Coniophora puteana (strain RWD-64-598)</name>
    <name type="common">Brown rot fungus</name>
    <dbReference type="NCBI Taxonomy" id="741705"/>
    <lineage>
        <taxon>Eukaryota</taxon>
        <taxon>Fungi</taxon>
        <taxon>Dikarya</taxon>
        <taxon>Basidiomycota</taxon>
        <taxon>Agaricomycotina</taxon>
        <taxon>Agaricomycetes</taxon>
        <taxon>Agaricomycetidae</taxon>
        <taxon>Boletales</taxon>
        <taxon>Coniophorineae</taxon>
        <taxon>Coniophoraceae</taxon>
        <taxon>Coniophora</taxon>
    </lineage>
</organism>
<dbReference type="PANTHER" id="PTHR10622:SF10">
    <property type="entry name" value="HET DOMAIN-CONTAINING PROTEIN"/>
    <property type="match status" value="1"/>
</dbReference>
<dbReference type="RefSeq" id="XP_007770457.1">
    <property type="nucleotide sequence ID" value="XM_007772267.1"/>
</dbReference>
<feature type="non-terminal residue" evidence="2">
    <location>
        <position position="236"/>
    </location>
</feature>
<gene>
    <name evidence="2" type="ORF">CONPUDRAFT_59530</name>
</gene>